<dbReference type="InterPro" id="IPR036196">
    <property type="entry name" value="Ptyr_pPase_sf"/>
</dbReference>
<evidence type="ECO:0000256" key="2">
    <source>
        <dbReference type="ARBA" id="ARBA00013064"/>
    </source>
</evidence>
<evidence type="ECO:0000256" key="4">
    <source>
        <dbReference type="ARBA" id="ARBA00022912"/>
    </source>
</evidence>
<dbReference type="InterPro" id="IPR023485">
    <property type="entry name" value="Ptyr_pPase"/>
</dbReference>
<dbReference type="EC" id="3.1.3.48" evidence="2"/>
<evidence type="ECO:0000256" key="1">
    <source>
        <dbReference type="ARBA" id="ARBA00011063"/>
    </source>
</evidence>
<evidence type="ECO:0000256" key="3">
    <source>
        <dbReference type="ARBA" id="ARBA00022801"/>
    </source>
</evidence>
<dbReference type="RefSeq" id="WP_377360423.1">
    <property type="nucleotide sequence ID" value="NZ_JBHTCM010000022.1"/>
</dbReference>
<dbReference type="EMBL" id="JBHTCM010000022">
    <property type="protein sequence ID" value="MFC7334881.1"/>
    <property type="molecule type" value="Genomic_DNA"/>
</dbReference>
<sequence length="175" mass="18660">MSAPQAPATLGVLFVCTGNICRSPTAEGLFRQTVARAGLADRVRIDSAGTHGYHVGEPPDRRSVAAARARGVDLSALRARRVEAADFHRFDLLLAMDRGHLSHLARMGPPGSSGRLHLFLDFAPPPARGRDVPDPYYGHADHFEEVLDLVAAGAEGLLAEVRRRLGACTPGPDAP</sequence>
<protein>
    <recommendedName>
        <fullName evidence="2">protein-tyrosine-phosphatase</fullName>
        <ecNumber evidence="2">3.1.3.48</ecNumber>
    </recommendedName>
</protein>
<feature type="domain" description="Phosphotyrosine protein phosphatase I" evidence="5">
    <location>
        <begin position="10"/>
        <end position="160"/>
    </location>
</feature>
<dbReference type="InterPro" id="IPR050438">
    <property type="entry name" value="LMW_PTPase"/>
</dbReference>
<evidence type="ECO:0000313" key="7">
    <source>
        <dbReference type="Proteomes" id="UP001596456"/>
    </source>
</evidence>
<organism evidence="6 7">
    <name type="scientific">Rhodocista pekingensis</name>
    <dbReference type="NCBI Taxonomy" id="201185"/>
    <lineage>
        <taxon>Bacteria</taxon>
        <taxon>Pseudomonadati</taxon>
        <taxon>Pseudomonadota</taxon>
        <taxon>Alphaproteobacteria</taxon>
        <taxon>Rhodospirillales</taxon>
        <taxon>Azospirillaceae</taxon>
        <taxon>Rhodocista</taxon>
    </lineage>
</organism>
<dbReference type="Pfam" id="PF01451">
    <property type="entry name" value="LMWPc"/>
    <property type="match status" value="1"/>
</dbReference>
<dbReference type="Gene3D" id="3.40.50.2300">
    <property type="match status" value="1"/>
</dbReference>
<keyword evidence="4" id="KW-0904">Protein phosphatase</keyword>
<comment type="caution">
    <text evidence="6">The sequence shown here is derived from an EMBL/GenBank/DDBJ whole genome shotgun (WGS) entry which is preliminary data.</text>
</comment>
<gene>
    <name evidence="6" type="ORF">ACFQPS_17080</name>
</gene>
<dbReference type="Proteomes" id="UP001596456">
    <property type="component" value="Unassembled WGS sequence"/>
</dbReference>
<proteinExistence type="inferred from homology"/>
<dbReference type="GO" id="GO:0004725">
    <property type="term" value="F:protein tyrosine phosphatase activity"/>
    <property type="evidence" value="ECO:0007669"/>
    <property type="project" value="UniProtKB-EC"/>
</dbReference>
<dbReference type="PANTHER" id="PTHR11717">
    <property type="entry name" value="LOW MOLECULAR WEIGHT PROTEIN TYROSINE PHOSPHATASE"/>
    <property type="match status" value="1"/>
</dbReference>
<evidence type="ECO:0000313" key="6">
    <source>
        <dbReference type="EMBL" id="MFC7334881.1"/>
    </source>
</evidence>
<dbReference type="PRINTS" id="PR00719">
    <property type="entry name" value="LMWPTPASE"/>
</dbReference>
<name>A0ABW2L164_9PROT</name>
<reference evidence="7" key="1">
    <citation type="journal article" date="2019" name="Int. J. Syst. Evol. Microbiol.">
        <title>The Global Catalogue of Microorganisms (GCM) 10K type strain sequencing project: providing services to taxonomists for standard genome sequencing and annotation.</title>
        <authorList>
            <consortium name="The Broad Institute Genomics Platform"/>
            <consortium name="The Broad Institute Genome Sequencing Center for Infectious Disease"/>
            <person name="Wu L."/>
            <person name="Ma J."/>
        </authorList>
    </citation>
    <scope>NUCLEOTIDE SEQUENCE [LARGE SCALE GENOMIC DNA]</scope>
    <source>
        <strain evidence="7">CGMCC 1.16275</strain>
    </source>
</reference>
<evidence type="ECO:0000259" key="5">
    <source>
        <dbReference type="SMART" id="SM00226"/>
    </source>
</evidence>
<keyword evidence="3 6" id="KW-0378">Hydrolase</keyword>
<dbReference type="SMART" id="SM00226">
    <property type="entry name" value="LMWPc"/>
    <property type="match status" value="1"/>
</dbReference>
<keyword evidence="7" id="KW-1185">Reference proteome</keyword>
<accession>A0ABW2L164</accession>
<dbReference type="CDD" id="cd16343">
    <property type="entry name" value="LMWPTP"/>
    <property type="match status" value="1"/>
</dbReference>
<comment type="similarity">
    <text evidence="1">Belongs to the low molecular weight phosphotyrosine protein phosphatase family.</text>
</comment>
<dbReference type="InterPro" id="IPR017867">
    <property type="entry name" value="Tyr_phospatase_low_mol_wt"/>
</dbReference>
<dbReference type="SUPFAM" id="SSF52788">
    <property type="entry name" value="Phosphotyrosine protein phosphatases I"/>
    <property type="match status" value="1"/>
</dbReference>
<dbReference type="PANTHER" id="PTHR11717:SF7">
    <property type="entry name" value="LOW MOLECULAR WEIGHT PHOSPHOTYROSINE PROTEIN PHOSPHATASE"/>
    <property type="match status" value="1"/>
</dbReference>